<dbReference type="Proteomes" id="UP001314205">
    <property type="component" value="Unassembled WGS sequence"/>
</dbReference>
<dbReference type="GO" id="GO:0003677">
    <property type="term" value="F:DNA binding"/>
    <property type="evidence" value="ECO:0007669"/>
    <property type="project" value="UniProtKB-UniRule"/>
</dbReference>
<dbReference type="InterPro" id="IPR038441">
    <property type="entry name" value="THAP_Znf_sf"/>
</dbReference>
<dbReference type="Pfam" id="PF05485">
    <property type="entry name" value="THAP"/>
    <property type="match status" value="1"/>
</dbReference>
<dbReference type="InterPro" id="IPR026521">
    <property type="entry name" value="THAP2"/>
</dbReference>
<feature type="region of interest" description="Disordered" evidence="7">
    <location>
        <begin position="133"/>
        <end position="152"/>
    </location>
</feature>
<dbReference type="PROSITE" id="PS50950">
    <property type="entry name" value="ZF_THAP"/>
    <property type="match status" value="1"/>
</dbReference>
<feature type="non-terminal residue" evidence="9">
    <location>
        <position position="264"/>
    </location>
</feature>
<evidence type="ECO:0000256" key="1">
    <source>
        <dbReference type="ARBA" id="ARBA00022723"/>
    </source>
</evidence>
<keyword evidence="2 5" id="KW-0863">Zinc-finger</keyword>
<gene>
    <name evidence="9" type="ORF">PARMNEM_LOCUS21809</name>
</gene>
<keyword evidence="4 5" id="KW-0238">DNA-binding</keyword>
<dbReference type="PANTHER" id="PTHR47696">
    <property type="entry name" value="THAP DOMAIN-CONTAINING PROTEIN 2"/>
    <property type="match status" value="1"/>
</dbReference>
<evidence type="ECO:0000313" key="10">
    <source>
        <dbReference type="Proteomes" id="UP001314205"/>
    </source>
</evidence>
<evidence type="ECO:0000313" key="9">
    <source>
        <dbReference type="EMBL" id="CAK1603434.1"/>
    </source>
</evidence>
<dbReference type="EMBL" id="CAVLGL010000148">
    <property type="protein sequence ID" value="CAK1603434.1"/>
    <property type="molecule type" value="Genomic_DNA"/>
</dbReference>
<reference evidence="9 10" key="1">
    <citation type="submission" date="2023-11" db="EMBL/GenBank/DDBJ databases">
        <authorList>
            <person name="Hedman E."/>
            <person name="Englund M."/>
            <person name="Stromberg M."/>
            <person name="Nyberg Akerstrom W."/>
            <person name="Nylinder S."/>
            <person name="Jareborg N."/>
            <person name="Kallberg Y."/>
            <person name="Kronander E."/>
        </authorList>
    </citation>
    <scope>NUCLEOTIDE SEQUENCE [LARGE SCALE GENOMIC DNA]</scope>
</reference>
<dbReference type="SUPFAM" id="SSF57716">
    <property type="entry name" value="Glucocorticoid receptor-like (DNA-binding domain)"/>
    <property type="match status" value="1"/>
</dbReference>
<proteinExistence type="predicted"/>
<dbReference type="InterPro" id="IPR006612">
    <property type="entry name" value="THAP_Znf"/>
</dbReference>
<evidence type="ECO:0000256" key="2">
    <source>
        <dbReference type="ARBA" id="ARBA00022771"/>
    </source>
</evidence>
<feature type="domain" description="THAP-type" evidence="8">
    <location>
        <begin position="1"/>
        <end position="77"/>
    </location>
</feature>
<sequence length="264" mass="30264">MRKCVFCKCPYKKGSKTTFHRFPANLRARSVWLQNMKAVDWTPKEKDHLCSNHFDAKCFNKHYNRTTLKPGSVPTIFEGLFDNSNSCDELKIADSKNESREEKIDVVEPKPPVFTYPYKYAISTSLTTESISTRPFSRIQSPKQSGAKRLPSESILEDKGLQKGASTTYESKSNLHDITRNGHGYVASRTPKKSIIKYGVAHDHQYENTPRSSKIVIQRAKRSLKIRNARIKVLTQHVKRLKTKVANLKNVINNLNKRNKVPEE</sequence>
<keyword evidence="3" id="KW-0862">Zinc</keyword>
<comment type="caution">
    <text evidence="9">The sequence shown here is derived from an EMBL/GenBank/DDBJ whole genome shotgun (WGS) entry which is preliminary data.</text>
</comment>
<protein>
    <recommendedName>
        <fullName evidence="8">THAP-type domain-containing protein</fullName>
    </recommendedName>
</protein>
<organism evidence="9 10">
    <name type="scientific">Parnassius mnemosyne</name>
    <name type="common">clouded apollo</name>
    <dbReference type="NCBI Taxonomy" id="213953"/>
    <lineage>
        <taxon>Eukaryota</taxon>
        <taxon>Metazoa</taxon>
        <taxon>Ecdysozoa</taxon>
        <taxon>Arthropoda</taxon>
        <taxon>Hexapoda</taxon>
        <taxon>Insecta</taxon>
        <taxon>Pterygota</taxon>
        <taxon>Neoptera</taxon>
        <taxon>Endopterygota</taxon>
        <taxon>Lepidoptera</taxon>
        <taxon>Glossata</taxon>
        <taxon>Ditrysia</taxon>
        <taxon>Papilionoidea</taxon>
        <taxon>Papilionidae</taxon>
        <taxon>Parnassiinae</taxon>
        <taxon>Parnassini</taxon>
        <taxon>Parnassius</taxon>
        <taxon>Driopa</taxon>
    </lineage>
</organism>
<dbReference type="SMART" id="SM00980">
    <property type="entry name" value="THAP"/>
    <property type="match status" value="1"/>
</dbReference>
<keyword evidence="1" id="KW-0479">Metal-binding</keyword>
<feature type="coiled-coil region" evidence="6">
    <location>
        <begin position="231"/>
        <end position="258"/>
    </location>
</feature>
<evidence type="ECO:0000256" key="4">
    <source>
        <dbReference type="ARBA" id="ARBA00023125"/>
    </source>
</evidence>
<evidence type="ECO:0000256" key="5">
    <source>
        <dbReference type="PROSITE-ProRule" id="PRU00309"/>
    </source>
</evidence>
<dbReference type="PANTHER" id="PTHR47696:SF1">
    <property type="entry name" value="THAP DOMAIN-CONTAINING PROTEIN 2"/>
    <property type="match status" value="1"/>
</dbReference>
<keyword evidence="6" id="KW-0175">Coiled coil</keyword>
<evidence type="ECO:0000256" key="7">
    <source>
        <dbReference type="SAM" id="MobiDB-lite"/>
    </source>
</evidence>
<dbReference type="SMART" id="SM00692">
    <property type="entry name" value="DM3"/>
    <property type="match status" value="1"/>
</dbReference>
<dbReference type="Gene3D" id="6.20.210.20">
    <property type="entry name" value="THAP domain"/>
    <property type="match status" value="1"/>
</dbReference>
<feature type="compositionally biased region" description="Polar residues" evidence="7">
    <location>
        <begin position="134"/>
        <end position="144"/>
    </location>
</feature>
<evidence type="ECO:0000259" key="8">
    <source>
        <dbReference type="PROSITE" id="PS50950"/>
    </source>
</evidence>
<evidence type="ECO:0000256" key="3">
    <source>
        <dbReference type="ARBA" id="ARBA00022833"/>
    </source>
</evidence>
<dbReference type="GO" id="GO:0008270">
    <property type="term" value="F:zinc ion binding"/>
    <property type="evidence" value="ECO:0007669"/>
    <property type="project" value="UniProtKB-KW"/>
</dbReference>
<dbReference type="AlphaFoldDB" id="A0AAV1M8J8"/>
<name>A0AAV1M8J8_9NEOP</name>
<evidence type="ECO:0000256" key="6">
    <source>
        <dbReference type="SAM" id="Coils"/>
    </source>
</evidence>
<keyword evidence="10" id="KW-1185">Reference proteome</keyword>
<accession>A0AAV1M8J8</accession>